<evidence type="ECO:0000256" key="5">
    <source>
        <dbReference type="ARBA" id="ARBA00022989"/>
    </source>
</evidence>
<evidence type="ECO:0000256" key="4">
    <source>
        <dbReference type="ARBA" id="ARBA00022692"/>
    </source>
</evidence>
<dbReference type="Pfam" id="PF00001">
    <property type="entry name" value="7tm_1"/>
    <property type="match status" value="1"/>
</dbReference>
<evidence type="ECO:0000256" key="2">
    <source>
        <dbReference type="ARBA" id="ARBA00010663"/>
    </source>
</evidence>
<gene>
    <name evidence="10" type="ORF">FJT64_019492</name>
</gene>
<dbReference type="GO" id="GO:0004930">
    <property type="term" value="F:G protein-coupled receptor activity"/>
    <property type="evidence" value="ECO:0007669"/>
    <property type="project" value="InterPro"/>
</dbReference>
<dbReference type="AlphaFoldDB" id="A0A6A4X381"/>
<feature type="region of interest" description="Disordered" evidence="7">
    <location>
        <begin position="296"/>
        <end position="322"/>
    </location>
</feature>
<reference evidence="10 11" key="1">
    <citation type="submission" date="2019-07" db="EMBL/GenBank/DDBJ databases">
        <title>Draft genome assembly of a fouling barnacle, Amphibalanus amphitrite (Darwin, 1854): The first reference genome for Thecostraca.</title>
        <authorList>
            <person name="Kim W."/>
        </authorList>
    </citation>
    <scope>NUCLEOTIDE SEQUENCE [LARGE SCALE GENOMIC DNA]</scope>
    <source>
        <strain evidence="10">SNU_AA5</strain>
        <tissue evidence="10">Soma without cirri and trophi</tissue>
    </source>
</reference>
<name>A0A6A4X381_AMPAM</name>
<dbReference type="EMBL" id="VIIS01000406">
    <property type="protein sequence ID" value="KAF0309398.1"/>
    <property type="molecule type" value="Genomic_DNA"/>
</dbReference>
<feature type="transmembrane region" description="Helical" evidence="8">
    <location>
        <begin position="117"/>
        <end position="140"/>
    </location>
</feature>
<comment type="caution">
    <text evidence="10">The sequence shown here is derived from an EMBL/GenBank/DDBJ whole genome shotgun (WGS) entry which is preliminary data.</text>
</comment>
<dbReference type="SUPFAM" id="SSF81321">
    <property type="entry name" value="Family A G protein-coupled receptor-like"/>
    <property type="match status" value="1"/>
</dbReference>
<dbReference type="PROSITE" id="PS50262">
    <property type="entry name" value="G_PROTEIN_RECEP_F1_2"/>
    <property type="match status" value="1"/>
</dbReference>
<sequence>MFESLRVGISALLCLVFAVPLAIIAKNRELREEPMVILVLNMTASALLFSSTFVVVSVGDILTSNDIPPLLCCLFVSVGTSSLGAFKLSALFLAVEQFVAVNFSLRHFAIMSRWAKRLICLTVIFWVVSTLFGIICYLLGLETIEEFDQRMFSIHNHHEQCKWERSANIFMFYSENCMLVCCLGTCALLIHTAVQGMKHQNRISQENGGNTSLLFMVRYKSFKRIVKVLLTIVVIDLVGTGFRVASRWFVQSPVFTIVHYLRILFLIIECWTYGLSHLTIRNAMKSFFGFRQSRVVPDETEDQQPAPESQHDDQREMDEESH</sequence>
<dbReference type="Proteomes" id="UP000440578">
    <property type="component" value="Unassembled WGS sequence"/>
</dbReference>
<feature type="transmembrane region" description="Helical" evidence="8">
    <location>
        <begin position="172"/>
        <end position="194"/>
    </location>
</feature>
<dbReference type="InterPro" id="IPR017452">
    <property type="entry name" value="GPCR_Rhodpsn_7TM"/>
</dbReference>
<evidence type="ECO:0000259" key="9">
    <source>
        <dbReference type="PROSITE" id="PS50262"/>
    </source>
</evidence>
<keyword evidence="3" id="KW-1003">Cell membrane</keyword>
<comment type="subcellular location">
    <subcellularLocation>
        <location evidence="1">Cell membrane</location>
        <topology evidence="1">Multi-pass membrane protein</topology>
    </subcellularLocation>
</comment>
<feature type="transmembrane region" description="Helical" evidence="8">
    <location>
        <begin position="36"/>
        <end position="59"/>
    </location>
</feature>
<dbReference type="InterPro" id="IPR000276">
    <property type="entry name" value="GPCR_Rhodpsn"/>
</dbReference>
<organism evidence="10 11">
    <name type="scientific">Amphibalanus amphitrite</name>
    <name type="common">Striped barnacle</name>
    <name type="synonym">Balanus amphitrite</name>
    <dbReference type="NCBI Taxonomy" id="1232801"/>
    <lineage>
        <taxon>Eukaryota</taxon>
        <taxon>Metazoa</taxon>
        <taxon>Ecdysozoa</taxon>
        <taxon>Arthropoda</taxon>
        <taxon>Crustacea</taxon>
        <taxon>Multicrustacea</taxon>
        <taxon>Cirripedia</taxon>
        <taxon>Thoracica</taxon>
        <taxon>Thoracicalcarea</taxon>
        <taxon>Balanomorpha</taxon>
        <taxon>Balanoidea</taxon>
        <taxon>Balanidae</taxon>
        <taxon>Amphibalaninae</taxon>
        <taxon>Amphibalanus</taxon>
    </lineage>
</organism>
<keyword evidence="6 8" id="KW-0472">Membrane</keyword>
<dbReference type="PANTHER" id="PTHR22750">
    <property type="entry name" value="G-PROTEIN COUPLED RECEPTOR"/>
    <property type="match status" value="1"/>
</dbReference>
<feature type="transmembrane region" description="Helical" evidence="8">
    <location>
        <begin position="6"/>
        <end position="24"/>
    </location>
</feature>
<protein>
    <recommendedName>
        <fullName evidence="9">G-protein coupled receptors family 1 profile domain-containing protein</fullName>
    </recommendedName>
</protein>
<keyword evidence="4 8" id="KW-0812">Transmembrane</keyword>
<evidence type="ECO:0000256" key="1">
    <source>
        <dbReference type="ARBA" id="ARBA00004651"/>
    </source>
</evidence>
<proteinExistence type="inferred from homology"/>
<dbReference type="GO" id="GO:0005886">
    <property type="term" value="C:plasma membrane"/>
    <property type="evidence" value="ECO:0007669"/>
    <property type="project" value="UniProtKB-SubCell"/>
</dbReference>
<dbReference type="Gene3D" id="1.20.1070.10">
    <property type="entry name" value="Rhodopsin 7-helix transmembrane proteins"/>
    <property type="match status" value="1"/>
</dbReference>
<evidence type="ECO:0000256" key="6">
    <source>
        <dbReference type="ARBA" id="ARBA00023136"/>
    </source>
</evidence>
<keyword evidence="5 8" id="KW-1133">Transmembrane helix</keyword>
<evidence type="ECO:0000313" key="10">
    <source>
        <dbReference type="EMBL" id="KAF0309398.1"/>
    </source>
</evidence>
<feature type="compositionally biased region" description="Basic and acidic residues" evidence="7">
    <location>
        <begin position="309"/>
        <end position="322"/>
    </location>
</feature>
<feature type="transmembrane region" description="Helical" evidence="8">
    <location>
        <begin position="84"/>
        <end position="105"/>
    </location>
</feature>
<accession>A0A6A4X381</accession>
<dbReference type="OrthoDB" id="6401205at2759"/>
<evidence type="ECO:0000256" key="7">
    <source>
        <dbReference type="SAM" id="MobiDB-lite"/>
    </source>
</evidence>
<feature type="transmembrane region" description="Helical" evidence="8">
    <location>
        <begin position="225"/>
        <end position="245"/>
    </location>
</feature>
<evidence type="ECO:0000256" key="8">
    <source>
        <dbReference type="SAM" id="Phobius"/>
    </source>
</evidence>
<comment type="similarity">
    <text evidence="2">Belongs to the G-protein coupled receptor 1 family.</text>
</comment>
<keyword evidence="11" id="KW-1185">Reference proteome</keyword>
<feature type="domain" description="G-protein coupled receptors family 1 profile" evidence="9">
    <location>
        <begin position="16"/>
        <end position="238"/>
    </location>
</feature>
<dbReference type="CDD" id="cd00637">
    <property type="entry name" value="7tm_classA_rhodopsin-like"/>
    <property type="match status" value="1"/>
</dbReference>
<feature type="transmembrane region" description="Helical" evidence="8">
    <location>
        <begin position="257"/>
        <end position="275"/>
    </location>
</feature>
<evidence type="ECO:0000313" key="11">
    <source>
        <dbReference type="Proteomes" id="UP000440578"/>
    </source>
</evidence>
<evidence type="ECO:0000256" key="3">
    <source>
        <dbReference type="ARBA" id="ARBA00022475"/>
    </source>
</evidence>